<dbReference type="Pfam" id="PF03793">
    <property type="entry name" value="PASTA"/>
    <property type="match status" value="3"/>
</dbReference>
<protein>
    <recommendedName>
        <fullName evidence="2">PASTA domain-containing protein</fullName>
    </recommendedName>
</protein>
<sequence>MIIRKGNAALIISFILAAVIVIGIIVLLSGPSNIIMGKVKSLPNFFGLDKGDALLTAQQIGIIVKFDSINDNNLPYNIVIKQNPLPGKSLTKGDIIYLKLNNKELNKFAIPDFRNMQLNDVEKEIDKLGLELGEIKKVGNKSLEPNSIISQMPAPGTIIEKGDKIDLTIASKPKIDSRIKIPNIKGKYYTTARKILLDKGFKVLIRYKINIEYDFDLVLDQYPSAGTNAKKGTTVTIYVNHEE</sequence>
<dbReference type="Gene3D" id="3.30.10.20">
    <property type="match status" value="3"/>
</dbReference>
<feature type="domain" description="PASTA" evidence="2">
    <location>
        <begin position="37"/>
        <end position="102"/>
    </location>
</feature>
<accession>A0A660SNP3</accession>
<dbReference type="EMBL" id="QNBD01000020">
    <property type="protein sequence ID" value="RKX72445.1"/>
    <property type="molecule type" value="Genomic_DNA"/>
</dbReference>
<dbReference type="Proteomes" id="UP000271125">
    <property type="component" value="Unassembled WGS sequence"/>
</dbReference>
<reference evidence="3 4" key="1">
    <citation type="submission" date="2018-06" db="EMBL/GenBank/DDBJ databases">
        <title>Extensive metabolic versatility and redundancy in microbially diverse, dynamic hydrothermal sediments.</title>
        <authorList>
            <person name="Dombrowski N."/>
            <person name="Teske A."/>
            <person name="Baker B.J."/>
        </authorList>
    </citation>
    <scope>NUCLEOTIDE SEQUENCE [LARGE SCALE GENOMIC DNA]</scope>
    <source>
        <strain evidence="3">B10_G13</strain>
    </source>
</reference>
<dbReference type="CDD" id="cd06577">
    <property type="entry name" value="PASTA_pknB"/>
    <property type="match status" value="3"/>
</dbReference>
<feature type="domain" description="PASTA" evidence="2">
    <location>
        <begin position="104"/>
        <end position="171"/>
    </location>
</feature>
<organism evidence="3 4">
    <name type="scientific">candidate division TA06 bacterium</name>
    <dbReference type="NCBI Taxonomy" id="2250710"/>
    <lineage>
        <taxon>Bacteria</taxon>
        <taxon>Bacteria division TA06</taxon>
    </lineage>
</organism>
<feature type="domain" description="PASTA" evidence="2">
    <location>
        <begin position="175"/>
        <end position="241"/>
    </location>
</feature>
<comment type="caution">
    <text evidence="3">The sequence shown here is derived from an EMBL/GenBank/DDBJ whole genome shotgun (WGS) entry which is preliminary data.</text>
</comment>
<keyword evidence="1" id="KW-1133">Transmembrane helix</keyword>
<dbReference type="SMART" id="SM00740">
    <property type="entry name" value="PASTA"/>
    <property type="match status" value="3"/>
</dbReference>
<proteinExistence type="predicted"/>
<dbReference type="InterPro" id="IPR005543">
    <property type="entry name" value="PASTA_dom"/>
</dbReference>
<evidence type="ECO:0000256" key="1">
    <source>
        <dbReference type="SAM" id="Phobius"/>
    </source>
</evidence>
<name>A0A660SNP3_UNCT6</name>
<keyword evidence="1" id="KW-0812">Transmembrane</keyword>
<evidence type="ECO:0000313" key="4">
    <source>
        <dbReference type="Proteomes" id="UP000271125"/>
    </source>
</evidence>
<dbReference type="SUPFAM" id="SSF54184">
    <property type="entry name" value="Penicillin-binding protein 2x (pbp-2x), c-terminal domain"/>
    <property type="match status" value="1"/>
</dbReference>
<evidence type="ECO:0000259" key="2">
    <source>
        <dbReference type="PROSITE" id="PS51178"/>
    </source>
</evidence>
<gene>
    <name evidence="3" type="ORF">DRP43_00760</name>
</gene>
<evidence type="ECO:0000313" key="3">
    <source>
        <dbReference type="EMBL" id="RKX72445.1"/>
    </source>
</evidence>
<dbReference type="AlphaFoldDB" id="A0A660SNP3"/>
<feature type="transmembrane region" description="Helical" evidence="1">
    <location>
        <begin position="7"/>
        <end position="28"/>
    </location>
</feature>
<dbReference type="PROSITE" id="PS51178">
    <property type="entry name" value="PASTA"/>
    <property type="match status" value="3"/>
</dbReference>
<keyword evidence="1" id="KW-0472">Membrane</keyword>